<dbReference type="GO" id="GO:0005737">
    <property type="term" value="C:cytoplasm"/>
    <property type="evidence" value="ECO:0007669"/>
    <property type="project" value="TreeGrafter"/>
</dbReference>
<evidence type="ECO:0000256" key="1">
    <source>
        <dbReference type="ARBA" id="ARBA00007623"/>
    </source>
</evidence>
<comment type="caution">
    <text evidence="3">The sequence shown here is derived from an EMBL/GenBank/DDBJ whole genome shotgun (WGS) entry which is preliminary data.</text>
</comment>
<organism evidence="3 4">
    <name type="scientific">Elysia marginata</name>
    <dbReference type="NCBI Taxonomy" id="1093978"/>
    <lineage>
        <taxon>Eukaryota</taxon>
        <taxon>Metazoa</taxon>
        <taxon>Spiralia</taxon>
        <taxon>Lophotrochozoa</taxon>
        <taxon>Mollusca</taxon>
        <taxon>Gastropoda</taxon>
        <taxon>Heterobranchia</taxon>
        <taxon>Euthyneura</taxon>
        <taxon>Panpulmonata</taxon>
        <taxon>Sacoglossa</taxon>
        <taxon>Placobranchoidea</taxon>
        <taxon>Plakobranchidae</taxon>
        <taxon>Elysia</taxon>
    </lineage>
</organism>
<comment type="similarity">
    <text evidence="1">Belongs to the peptidase C2 family.</text>
</comment>
<sequence length="218" mass="24959">MSFQDFTGNFQKLEICNLGPDSLDEEDLSNKKKWECHKENGQWVKRVNAGGCRNYLDSFWTNPQFRMTLTDPDEDDDDNMCTALVAVLQKDRRKKRKEGLDLLTIGYVIYKENERSGRMQVVGGRQEMENLGEIDEDTRFEEEAAPDAGGKKREQPEMTEAELKVEEVLKQSFKKVSGEDMEIDAFELRAVINSVFAGDFSFEGFGLDTARSMVAMHD</sequence>
<dbReference type="SUPFAM" id="SSF49758">
    <property type="entry name" value="Calpain large subunit, middle domain (domain III)"/>
    <property type="match status" value="1"/>
</dbReference>
<dbReference type="GO" id="GO:0006508">
    <property type="term" value="P:proteolysis"/>
    <property type="evidence" value="ECO:0007669"/>
    <property type="project" value="InterPro"/>
</dbReference>
<feature type="non-terminal residue" evidence="3">
    <location>
        <position position="218"/>
    </location>
</feature>
<feature type="domain" description="Peptidase C2 calpain" evidence="2">
    <location>
        <begin position="33"/>
        <end position="143"/>
    </location>
</feature>
<dbReference type="EMBL" id="BMAT01007116">
    <property type="protein sequence ID" value="GFR57891.1"/>
    <property type="molecule type" value="Genomic_DNA"/>
</dbReference>
<evidence type="ECO:0000313" key="4">
    <source>
        <dbReference type="Proteomes" id="UP000762676"/>
    </source>
</evidence>
<dbReference type="Gene3D" id="1.10.238.10">
    <property type="entry name" value="EF-hand"/>
    <property type="match status" value="1"/>
</dbReference>
<protein>
    <submittedName>
        <fullName evidence="3">Calpain-A-like</fullName>
    </submittedName>
</protein>
<gene>
    <name evidence="3" type="ORF">ElyMa_003467100</name>
</gene>
<accession>A0AAV4EBW4</accession>
<dbReference type="InterPro" id="IPR022684">
    <property type="entry name" value="Calpain_cysteine_protease"/>
</dbReference>
<dbReference type="PANTHER" id="PTHR10183">
    <property type="entry name" value="CALPAIN"/>
    <property type="match status" value="1"/>
</dbReference>
<dbReference type="PANTHER" id="PTHR10183:SF433">
    <property type="entry name" value="CALPAIN-A-RELATED"/>
    <property type="match status" value="1"/>
</dbReference>
<dbReference type="GO" id="GO:0004198">
    <property type="term" value="F:calcium-dependent cysteine-type endopeptidase activity"/>
    <property type="evidence" value="ECO:0007669"/>
    <property type="project" value="InterPro"/>
</dbReference>
<dbReference type="SMART" id="SM00720">
    <property type="entry name" value="calpain_III"/>
    <property type="match status" value="1"/>
</dbReference>
<dbReference type="InterPro" id="IPR022683">
    <property type="entry name" value="Calpain_III"/>
</dbReference>
<reference evidence="3 4" key="1">
    <citation type="journal article" date="2021" name="Elife">
        <title>Chloroplast acquisition without the gene transfer in kleptoplastic sea slugs, Plakobranchus ocellatus.</title>
        <authorList>
            <person name="Maeda T."/>
            <person name="Takahashi S."/>
            <person name="Yoshida T."/>
            <person name="Shimamura S."/>
            <person name="Takaki Y."/>
            <person name="Nagai Y."/>
            <person name="Toyoda A."/>
            <person name="Suzuki Y."/>
            <person name="Arimoto A."/>
            <person name="Ishii H."/>
            <person name="Satoh N."/>
            <person name="Nishiyama T."/>
            <person name="Hasebe M."/>
            <person name="Maruyama T."/>
            <person name="Minagawa J."/>
            <person name="Obokata J."/>
            <person name="Shigenobu S."/>
        </authorList>
    </citation>
    <scope>NUCLEOTIDE SEQUENCE [LARGE SCALE GENOMIC DNA]</scope>
</reference>
<name>A0AAV4EBW4_9GAST</name>
<dbReference type="Pfam" id="PF01067">
    <property type="entry name" value="Calpain_III"/>
    <property type="match status" value="1"/>
</dbReference>
<proteinExistence type="inferred from homology"/>
<evidence type="ECO:0000313" key="3">
    <source>
        <dbReference type="EMBL" id="GFR57891.1"/>
    </source>
</evidence>
<evidence type="ECO:0000259" key="2">
    <source>
        <dbReference type="SMART" id="SM00720"/>
    </source>
</evidence>
<dbReference type="AlphaFoldDB" id="A0AAV4EBW4"/>
<keyword evidence="4" id="KW-1185">Reference proteome</keyword>
<dbReference type="InterPro" id="IPR036213">
    <property type="entry name" value="Calpain_III_sf"/>
</dbReference>
<dbReference type="Gene3D" id="2.60.120.380">
    <property type="match status" value="1"/>
</dbReference>
<dbReference type="InterPro" id="IPR022682">
    <property type="entry name" value="Calpain_domain_III"/>
</dbReference>
<dbReference type="Proteomes" id="UP000762676">
    <property type="component" value="Unassembled WGS sequence"/>
</dbReference>